<evidence type="ECO:0000313" key="13">
    <source>
        <dbReference type="EMBL" id="EJK46633.1"/>
    </source>
</evidence>
<dbReference type="GO" id="GO:0005743">
    <property type="term" value="C:mitochondrial inner membrane"/>
    <property type="evidence" value="ECO:0007669"/>
    <property type="project" value="UniProtKB-SubCell"/>
</dbReference>
<evidence type="ECO:0000256" key="6">
    <source>
        <dbReference type="ARBA" id="ARBA00022946"/>
    </source>
</evidence>
<keyword evidence="3" id="KW-0813">Transport</keyword>
<protein>
    <recommendedName>
        <fullName evidence="12">ATP synthase F1 complex delta/epsilon subunit N-terminal domain-containing protein</fullName>
    </recommendedName>
</protein>
<evidence type="ECO:0000256" key="1">
    <source>
        <dbReference type="ARBA" id="ARBA00004273"/>
    </source>
</evidence>
<dbReference type="InterPro" id="IPR036771">
    <property type="entry name" value="ATPsynth_dsu/esu_N"/>
</dbReference>
<evidence type="ECO:0000256" key="3">
    <source>
        <dbReference type="ARBA" id="ARBA00022448"/>
    </source>
</evidence>
<dbReference type="InterPro" id="IPR001469">
    <property type="entry name" value="ATP_synth_F1_dsu/esu"/>
</dbReference>
<evidence type="ECO:0000256" key="4">
    <source>
        <dbReference type="ARBA" id="ARBA00022781"/>
    </source>
</evidence>
<comment type="subcellular location">
    <subcellularLocation>
        <location evidence="1">Mitochondrion inner membrane</location>
    </subcellularLocation>
</comment>
<accession>K0R241</accession>
<keyword evidence="8" id="KW-0793">Thylakoid</keyword>
<organism evidence="13 14">
    <name type="scientific">Thalassiosira oceanica</name>
    <name type="common">Marine diatom</name>
    <dbReference type="NCBI Taxonomy" id="159749"/>
    <lineage>
        <taxon>Eukaryota</taxon>
        <taxon>Sar</taxon>
        <taxon>Stramenopiles</taxon>
        <taxon>Ochrophyta</taxon>
        <taxon>Bacillariophyta</taxon>
        <taxon>Coscinodiscophyceae</taxon>
        <taxon>Thalassiosirophycidae</taxon>
        <taxon>Thalassiosirales</taxon>
        <taxon>Thalassiosiraceae</taxon>
        <taxon>Thalassiosira</taxon>
    </lineage>
</organism>
<evidence type="ECO:0000259" key="12">
    <source>
        <dbReference type="Pfam" id="PF02823"/>
    </source>
</evidence>
<feature type="non-terminal residue" evidence="13">
    <location>
        <position position="1"/>
    </location>
</feature>
<dbReference type="OrthoDB" id="270171at2759"/>
<dbReference type="SUPFAM" id="SSF51344">
    <property type="entry name" value="Epsilon subunit of F1F0-ATP synthase N-terminal domain"/>
    <property type="match status" value="1"/>
</dbReference>
<dbReference type="InterPro" id="IPR020546">
    <property type="entry name" value="ATP_synth_F1_dsu/esu_N"/>
</dbReference>
<keyword evidence="10" id="KW-0472">Membrane</keyword>
<feature type="domain" description="ATP synthase F1 complex delta/epsilon subunit N-terminal" evidence="12">
    <location>
        <begin position="87"/>
        <end position="152"/>
    </location>
</feature>
<dbReference type="GO" id="GO:0045259">
    <property type="term" value="C:proton-transporting ATP synthase complex"/>
    <property type="evidence" value="ECO:0007669"/>
    <property type="project" value="InterPro"/>
</dbReference>
<dbReference type="GO" id="GO:0046933">
    <property type="term" value="F:proton-transporting ATP synthase activity, rotational mechanism"/>
    <property type="evidence" value="ECO:0007669"/>
    <property type="project" value="InterPro"/>
</dbReference>
<keyword evidence="4" id="KW-0375">Hydrogen ion transport</keyword>
<dbReference type="FunFam" id="2.60.15.10:FF:000020">
    <property type="entry name" value="F-type H-ATPase delta subunit"/>
    <property type="match status" value="1"/>
</dbReference>
<keyword evidence="6" id="KW-0809">Transit peptide</keyword>
<evidence type="ECO:0000256" key="5">
    <source>
        <dbReference type="ARBA" id="ARBA00022792"/>
    </source>
</evidence>
<keyword evidence="14" id="KW-1185">Reference proteome</keyword>
<comment type="caution">
    <text evidence="13">The sequence shown here is derived from an EMBL/GenBank/DDBJ whole genome shotgun (WGS) entry which is preliminary data.</text>
</comment>
<evidence type="ECO:0000256" key="11">
    <source>
        <dbReference type="SAM" id="MobiDB-lite"/>
    </source>
</evidence>
<dbReference type="PANTHER" id="PTHR13822">
    <property type="entry name" value="ATP SYNTHASE DELTA/EPSILON CHAIN"/>
    <property type="match status" value="1"/>
</dbReference>
<name>K0R241_THAOC</name>
<dbReference type="eggNOG" id="KOG1758">
    <property type="taxonomic scope" value="Eukaryota"/>
</dbReference>
<sequence>AGSRGRGSAGTKAYVAPAPAPHTRPPHVRPMYTAHLRVTFSNCNPAETARASPLLVGRMNSLRRIATPAAKSAVRRFSSPAPASGLMKLNFNLPQQTLFDSTEVSSVVVPGAMGEYEVTADHVPIVAELKAGMLTVKHGGGEEEKYFVPGGFSLTHEGSTTDIVCPEAVKVDDLDVSAVTANYEAAKSRAASAEAGSADAAEAMIEVEVNRAMGGALGLSLA</sequence>
<dbReference type="EMBL" id="AGNL01047627">
    <property type="protein sequence ID" value="EJK46633.1"/>
    <property type="molecule type" value="Genomic_DNA"/>
</dbReference>
<evidence type="ECO:0000256" key="8">
    <source>
        <dbReference type="ARBA" id="ARBA00023078"/>
    </source>
</evidence>
<keyword evidence="9" id="KW-0496">Mitochondrion</keyword>
<evidence type="ECO:0000256" key="2">
    <source>
        <dbReference type="ARBA" id="ARBA00005712"/>
    </source>
</evidence>
<keyword evidence="7" id="KW-0406">Ion transport</keyword>
<dbReference type="CDD" id="cd12152">
    <property type="entry name" value="F1-ATPase_delta"/>
    <property type="match status" value="1"/>
</dbReference>
<evidence type="ECO:0000256" key="10">
    <source>
        <dbReference type="ARBA" id="ARBA00023136"/>
    </source>
</evidence>
<dbReference type="HAMAP" id="MF_00530">
    <property type="entry name" value="ATP_synth_epsil_bac"/>
    <property type="match status" value="1"/>
</dbReference>
<keyword evidence="5" id="KW-0999">Mitochondrion inner membrane</keyword>
<gene>
    <name evidence="13" type="ORF">THAOC_34688</name>
</gene>
<evidence type="ECO:0000256" key="9">
    <source>
        <dbReference type="ARBA" id="ARBA00023128"/>
    </source>
</evidence>
<dbReference type="PANTHER" id="PTHR13822:SF7">
    <property type="entry name" value="ATP SYNTHASE SUBUNIT DELTA, MITOCHONDRIAL"/>
    <property type="match status" value="1"/>
</dbReference>
<dbReference type="Gene3D" id="2.60.15.10">
    <property type="entry name" value="F0F1 ATP synthase delta/epsilon subunit, N-terminal"/>
    <property type="match status" value="1"/>
</dbReference>
<feature type="region of interest" description="Disordered" evidence="11">
    <location>
        <begin position="1"/>
        <end position="26"/>
    </location>
</feature>
<dbReference type="AlphaFoldDB" id="K0R241"/>
<proteinExistence type="inferred from homology"/>
<evidence type="ECO:0000256" key="7">
    <source>
        <dbReference type="ARBA" id="ARBA00023065"/>
    </source>
</evidence>
<dbReference type="Proteomes" id="UP000266841">
    <property type="component" value="Unassembled WGS sequence"/>
</dbReference>
<dbReference type="Pfam" id="PF02823">
    <property type="entry name" value="ATP-synt_DE_N"/>
    <property type="match status" value="1"/>
</dbReference>
<reference evidence="13 14" key="1">
    <citation type="journal article" date="2012" name="Genome Biol.">
        <title>Genome and low-iron response of an oceanic diatom adapted to chronic iron limitation.</title>
        <authorList>
            <person name="Lommer M."/>
            <person name="Specht M."/>
            <person name="Roy A.S."/>
            <person name="Kraemer L."/>
            <person name="Andreson R."/>
            <person name="Gutowska M.A."/>
            <person name="Wolf J."/>
            <person name="Bergner S.V."/>
            <person name="Schilhabel M.B."/>
            <person name="Klostermeier U.C."/>
            <person name="Beiko R.G."/>
            <person name="Rosenstiel P."/>
            <person name="Hippler M."/>
            <person name="Laroche J."/>
        </authorList>
    </citation>
    <scope>NUCLEOTIDE SEQUENCE [LARGE SCALE GENOMIC DNA]</scope>
    <source>
        <strain evidence="13 14">CCMP1005</strain>
    </source>
</reference>
<evidence type="ECO:0000313" key="14">
    <source>
        <dbReference type="Proteomes" id="UP000266841"/>
    </source>
</evidence>
<comment type="similarity">
    <text evidence="2">Belongs to the ATPase epsilon chain family.</text>
</comment>